<dbReference type="KEGG" id="eao:BD94_0532"/>
<proteinExistence type="predicted"/>
<protein>
    <recommendedName>
        <fullName evidence="3">DUF1905 domain-containing protein</fullName>
    </recommendedName>
</protein>
<dbReference type="AlphaFoldDB" id="A0A077E9U7"/>
<dbReference type="Pfam" id="PF13376">
    <property type="entry name" value="OmdA"/>
    <property type="match status" value="1"/>
</dbReference>
<evidence type="ECO:0000313" key="1">
    <source>
        <dbReference type="EMBL" id="AIL44307.1"/>
    </source>
</evidence>
<reference evidence="1 2" key="1">
    <citation type="journal article" date="2013" name="Lancet">
        <title>First case of E anophelis outbreak in an intensive-care unit.</title>
        <authorList>
            <person name="Teo J."/>
            <person name="Tan S.Y."/>
            <person name="Tay M."/>
            <person name="Ding Y."/>
            <person name="Kjelleberg S."/>
            <person name="Givskov M."/>
            <person name="Lin R.T."/>
            <person name="Yang L."/>
        </authorList>
    </citation>
    <scope>NUCLEOTIDE SEQUENCE [LARGE SCALE GENOMIC DNA]</scope>
    <source>
        <strain evidence="1 2">NUHP1</strain>
    </source>
</reference>
<gene>
    <name evidence="1" type="ORF">BD94_0532</name>
</gene>
<evidence type="ECO:0000313" key="2">
    <source>
        <dbReference type="Proteomes" id="UP000028933"/>
    </source>
</evidence>
<accession>A0A077E9U7</accession>
<sequence length="173" mass="20061">MTPKEQHNFTAKLEIIGINPFVFLPPSVLEDMLKHYEKYKGKIPIKGTVNDVDYIQTLVKYSGEWRLYINTTMLKNSPKRIGEILNISIEVDHEERKIEAHPKLLVALEENPEALNVFNQLRPSSRNEIIKYISYLKTEQSIDKNVAKAINFLLGKERFVGRDKPELKLTKNP</sequence>
<dbReference type="SUPFAM" id="SSF141694">
    <property type="entry name" value="AF2212/PG0164-like"/>
    <property type="match status" value="1"/>
</dbReference>
<evidence type="ECO:0008006" key="3">
    <source>
        <dbReference type="Google" id="ProtNLM"/>
    </source>
</evidence>
<dbReference type="RefSeq" id="WP_024564645.1">
    <property type="nucleotide sequence ID" value="NZ_CP007547.1"/>
</dbReference>
<dbReference type="HOGENOM" id="CLU_1633309_0_0_10"/>
<dbReference type="STRING" id="1338011.BD94_0532"/>
<dbReference type="EMBL" id="CP007547">
    <property type="protein sequence ID" value="AIL44307.1"/>
    <property type="molecule type" value="Genomic_DNA"/>
</dbReference>
<organism evidence="1 2">
    <name type="scientific">Elizabethkingia anophelis NUHP1</name>
    <dbReference type="NCBI Taxonomy" id="1338011"/>
    <lineage>
        <taxon>Bacteria</taxon>
        <taxon>Pseudomonadati</taxon>
        <taxon>Bacteroidota</taxon>
        <taxon>Flavobacteriia</taxon>
        <taxon>Flavobacteriales</taxon>
        <taxon>Weeksellaceae</taxon>
        <taxon>Elizabethkingia</taxon>
    </lineage>
</organism>
<dbReference type="eggNOG" id="COG4430">
    <property type="taxonomic scope" value="Bacteria"/>
</dbReference>
<dbReference type="Proteomes" id="UP000028933">
    <property type="component" value="Chromosome"/>
</dbReference>
<name>A0A077E9U7_9FLAO</name>